<evidence type="ECO:0000313" key="1">
    <source>
        <dbReference type="EMBL" id="STZ64237.1"/>
    </source>
</evidence>
<dbReference type="SUPFAM" id="SSF52540">
    <property type="entry name" value="P-loop containing nucleoside triphosphate hydrolases"/>
    <property type="match status" value="1"/>
</dbReference>
<dbReference type="EMBL" id="UGQU01000004">
    <property type="protein sequence ID" value="STZ64237.1"/>
    <property type="molecule type" value="Genomic_DNA"/>
</dbReference>
<dbReference type="InterPro" id="IPR059206">
    <property type="entry name" value="Sll1717-like"/>
</dbReference>
<proteinExistence type="predicted"/>
<reference evidence="1 2" key="1">
    <citation type="submission" date="2018-06" db="EMBL/GenBank/DDBJ databases">
        <authorList>
            <consortium name="Pathogen Informatics"/>
            <person name="Doyle S."/>
        </authorList>
    </citation>
    <scope>NUCLEOTIDE SEQUENCE [LARGE SCALE GENOMIC DNA]</scope>
    <source>
        <strain evidence="1 2">NCTC10359</strain>
    </source>
</reference>
<name>A0A378TU20_MORLA</name>
<dbReference type="InterPro" id="IPR027417">
    <property type="entry name" value="P-loop_NTPase"/>
</dbReference>
<sequence>MQVVIRPNTNIGELDAESDNRFLSECFVDNGLIEVLYDVEEVKSIVLGRTGSGKTATLMHIESESNKNRVKLIDLENLFLNYIDNSNIIKFLQQNDINLDIFYRYLWRHILTIEFLKLKYPDWSESKKLANFISEIYQSITKPNQKIAYEYLKNWSDKYWIETEENVKEIMENLTQNIQAETGVSVHDFFNGKLNSSSENAKEVKTEVQKRVQAVVDKIQISELSKVVEVLNEHVFSDRQNPYYLLIDKLDENWTSPEIRHGLIKALIEEIKFFRKIRNVKILASLRVDLFLKTIEQSRSAGFQEDKLQSIIYKVKWSEKDLKDIVNKRISYLYKSKYTKENVCFEDIFPSPNRKGEAWNYILQRTFWRPRDILQFINYCLENSVNKVSIDWGAIQDAEKIYSRERLRSLYEEWHDIYPSLEYIVPIISDMQKIEFSIDEFRENLSDEMILKVSIDIQNGYSFDPLYQAFRNYLDESPDKENLVNIILSCFYQVGLFGLSEKYSDSYDWSFKDIPYKSKMECGKTNYIKVHKMFCSALHIYIE</sequence>
<organism evidence="1 2">
    <name type="scientific">Moraxella lacunata</name>
    <dbReference type="NCBI Taxonomy" id="477"/>
    <lineage>
        <taxon>Bacteria</taxon>
        <taxon>Pseudomonadati</taxon>
        <taxon>Pseudomonadota</taxon>
        <taxon>Gammaproteobacteria</taxon>
        <taxon>Moraxellales</taxon>
        <taxon>Moraxellaceae</taxon>
        <taxon>Moraxella</taxon>
    </lineage>
</organism>
<evidence type="ECO:0008006" key="3">
    <source>
        <dbReference type="Google" id="ProtNLM"/>
    </source>
</evidence>
<dbReference type="RefSeq" id="WP_115008468.1">
    <property type="nucleotide sequence ID" value="NZ_UGQU01000004.1"/>
</dbReference>
<gene>
    <name evidence="1" type="ORF">NCTC10359_02687</name>
</gene>
<dbReference type="AlphaFoldDB" id="A0A378TU20"/>
<dbReference type="Proteomes" id="UP000254437">
    <property type="component" value="Unassembled WGS sequence"/>
</dbReference>
<accession>A0A378TU20</accession>
<protein>
    <recommendedName>
        <fullName evidence="3">DNA repair protein</fullName>
    </recommendedName>
</protein>
<evidence type="ECO:0000313" key="2">
    <source>
        <dbReference type="Proteomes" id="UP000254437"/>
    </source>
</evidence>
<dbReference type="NCBIfam" id="NF047389">
    <property type="entry name" value="ATPase_Sll1717"/>
    <property type="match status" value="1"/>
</dbReference>